<dbReference type="EMBL" id="UZAH01025647">
    <property type="protein sequence ID" value="VDO67931.1"/>
    <property type="molecule type" value="Genomic_DNA"/>
</dbReference>
<keyword evidence="1" id="KW-1133">Transmembrane helix</keyword>
<keyword evidence="1" id="KW-0472">Membrane</keyword>
<proteinExistence type="predicted"/>
<reference evidence="3 4" key="1">
    <citation type="submission" date="2018-11" db="EMBL/GenBank/DDBJ databases">
        <authorList>
            <consortium name="Pathogen Informatics"/>
        </authorList>
    </citation>
    <scope>NUCLEOTIDE SEQUENCE [LARGE SCALE GENOMIC DNA]</scope>
</reference>
<feature type="transmembrane region" description="Helical" evidence="1">
    <location>
        <begin position="12"/>
        <end position="29"/>
    </location>
</feature>
<dbReference type="WBParaSite" id="HPBE_0000635801-mRNA-1">
    <property type="protein sequence ID" value="HPBE_0000635801-mRNA-1"/>
    <property type="gene ID" value="HPBE_0000635801"/>
</dbReference>
<keyword evidence="1" id="KW-0812">Transmembrane</keyword>
<dbReference type="Pfam" id="PF04155">
    <property type="entry name" value="Ground-like"/>
    <property type="match status" value="1"/>
</dbReference>
<dbReference type="Proteomes" id="UP000050761">
    <property type="component" value="Unassembled WGS sequence"/>
</dbReference>
<dbReference type="OrthoDB" id="5775991at2759"/>
<dbReference type="InterPro" id="IPR007284">
    <property type="entry name" value="Ground-like_dom"/>
</dbReference>
<accession>A0A3P7X2G1</accession>
<evidence type="ECO:0000256" key="1">
    <source>
        <dbReference type="SAM" id="Phobius"/>
    </source>
</evidence>
<reference evidence="5" key="2">
    <citation type="submission" date="2019-09" db="UniProtKB">
        <authorList>
            <consortium name="WormBaseParasite"/>
        </authorList>
    </citation>
    <scope>IDENTIFICATION</scope>
</reference>
<feature type="transmembrane region" description="Helical" evidence="1">
    <location>
        <begin position="49"/>
        <end position="68"/>
    </location>
</feature>
<evidence type="ECO:0000313" key="4">
    <source>
        <dbReference type="Proteomes" id="UP000050761"/>
    </source>
</evidence>
<dbReference type="AlphaFoldDB" id="A0A3P7X2G1"/>
<organism evidence="3">
    <name type="scientific">Heligmosomoides polygyrus</name>
    <name type="common">Parasitic roundworm</name>
    <dbReference type="NCBI Taxonomy" id="6339"/>
    <lineage>
        <taxon>Eukaryota</taxon>
        <taxon>Metazoa</taxon>
        <taxon>Ecdysozoa</taxon>
        <taxon>Nematoda</taxon>
        <taxon>Chromadorea</taxon>
        <taxon>Rhabditida</taxon>
        <taxon>Rhabditina</taxon>
        <taxon>Rhabditomorpha</taxon>
        <taxon>Strongyloidea</taxon>
        <taxon>Heligmosomidae</taxon>
        <taxon>Heligmosomoides</taxon>
    </lineage>
</organism>
<evidence type="ECO:0000313" key="3">
    <source>
        <dbReference type="EMBL" id="VDO67931.1"/>
    </source>
</evidence>
<sequence>MVRNQPHSWVHQLLAVNILVTLTTVFPTARISLMNLQTCGHFFAERLFVYYYSPFVCRGVLVVGRYHVTIIWRQIFPFRTITPVLHFDIENLVCHNLPIKLFSSFFAYFGDVGEIVDFKDLTPLVVDKNRQVLLSRREPNWQTVLAAKNVQTFGREPGGKVRLCISMSLLNAASCGLNCTIPFREPTCVPDQTVSEDRCNSLRLRTIIQSNIVANDAEASKRAVQSAAETETGQFFDAVCGTGFFSYIAHTDEFCLASMAGVNCYVFSPVCSEHPTTIFAKHRKTRRKVYLNRN</sequence>
<feature type="domain" description="Ground-like" evidence="2">
    <location>
        <begin position="197"/>
        <end position="267"/>
    </location>
</feature>
<gene>
    <name evidence="3" type="ORF">HPBE_LOCUS6359</name>
</gene>
<keyword evidence="4" id="KW-1185">Reference proteome</keyword>
<evidence type="ECO:0000313" key="5">
    <source>
        <dbReference type="WBParaSite" id="HPBE_0000635801-mRNA-1"/>
    </source>
</evidence>
<protein>
    <submittedName>
        <fullName evidence="5">Ground-like domain-containing protein</fullName>
    </submittedName>
</protein>
<evidence type="ECO:0000259" key="2">
    <source>
        <dbReference type="Pfam" id="PF04155"/>
    </source>
</evidence>
<name>A0A3P7X2G1_HELPZ</name>